<reference evidence="2" key="1">
    <citation type="journal article" date="2019" name="Int. J. Syst. Evol. Microbiol.">
        <title>The Global Catalogue of Microorganisms (GCM) 10K type strain sequencing project: providing services to taxonomists for standard genome sequencing and annotation.</title>
        <authorList>
            <consortium name="The Broad Institute Genomics Platform"/>
            <consortium name="The Broad Institute Genome Sequencing Center for Infectious Disease"/>
            <person name="Wu L."/>
            <person name="Ma J."/>
        </authorList>
    </citation>
    <scope>NUCLEOTIDE SEQUENCE [LARGE SCALE GENOMIC DNA]</scope>
    <source>
        <strain evidence="2">NCAIM B.01391</strain>
    </source>
</reference>
<accession>A0ABW0IXP6</accession>
<dbReference type="SUPFAM" id="SSF109604">
    <property type="entry name" value="HD-domain/PDEase-like"/>
    <property type="match status" value="1"/>
</dbReference>
<comment type="caution">
    <text evidence="1">The sequence shown here is derived from an EMBL/GenBank/DDBJ whole genome shotgun (WGS) entry which is preliminary data.</text>
</comment>
<dbReference type="Proteomes" id="UP001596053">
    <property type="component" value="Unassembled WGS sequence"/>
</dbReference>
<protein>
    <recommendedName>
        <fullName evidence="3">Phosphohydrolase</fullName>
    </recommendedName>
</protein>
<evidence type="ECO:0000313" key="1">
    <source>
        <dbReference type="EMBL" id="MFC5423024.1"/>
    </source>
</evidence>
<name>A0ABW0IXP6_9HYPH</name>
<sequence>MAVVNDPRKGDWMQTFTGRQFWPLDPRPDEVFIHDIAHALANQCRYAGHCRRFYSVAEHSVLLARAVAPEHRLWALLHDASEAYLVDLPRPVKRYVPAYVAAERVVMDAICRRFGLAPDIPEAVHAADYRILRDELEQNMASPPAPWGVQDEQPLGVTLRFWTPDEAEFWFLTEFDALTGGRFASQMPFHNHGAQLGGAARRAQAEAKRHG</sequence>
<proteinExistence type="predicted"/>
<organism evidence="1 2">
    <name type="scientific">Bosea eneae</name>
    <dbReference type="NCBI Taxonomy" id="151454"/>
    <lineage>
        <taxon>Bacteria</taxon>
        <taxon>Pseudomonadati</taxon>
        <taxon>Pseudomonadota</taxon>
        <taxon>Alphaproteobacteria</taxon>
        <taxon>Hyphomicrobiales</taxon>
        <taxon>Boseaceae</taxon>
        <taxon>Bosea</taxon>
    </lineage>
</organism>
<gene>
    <name evidence="1" type="ORF">ACFPOB_26090</name>
</gene>
<dbReference type="EMBL" id="JBHSLW010000056">
    <property type="protein sequence ID" value="MFC5423024.1"/>
    <property type="molecule type" value="Genomic_DNA"/>
</dbReference>
<dbReference type="Gene3D" id="1.10.3210.10">
    <property type="entry name" value="Hypothetical protein af1432"/>
    <property type="match status" value="1"/>
</dbReference>
<dbReference type="RefSeq" id="WP_377801218.1">
    <property type="nucleotide sequence ID" value="NZ_JBHSLW010000056.1"/>
</dbReference>
<evidence type="ECO:0000313" key="2">
    <source>
        <dbReference type="Proteomes" id="UP001596053"/>
    </source>
</evidence>
<keyword evidence="2" id="KW-1185">Reference proteome</keyword>
<evidence type="ECO:0008006" key="3">
    <source>
        <dbReference type="Google" id="ProtNLM"/>
    </source>
</evidence>